<dbReference type="Proteomes" id="UP000695007">
    <property type="component" value="Unplaced"/>
</dbReference>
<organism evidence="4 5">
    <name type="scientific">Ceratosolen solmsi marchali</name>
    <dbReference type="NCBI Taxonomy" id="326594"/>
    <lineage>
        <taxon>Eukaryota</taxon>
        <taxon>Metazoa</taxon>
        <taxon>Ecdysozoa</taxon>
        <taxon>Arthropoda</taxon>
        <taxon>Hexapoda</taxon>
        <taxon>Insecta</taxon>
        <taxon>Pterygota</taxon>
        <taxon>Neoptera</taxon>
        <taxon>Endopterygota</taxon>
        <taxon>Hymenoptera</taxon>
        <taxon>Apocrita</taxon>
        <taxon>Proctotrupomorpha</taxon>
        <taxon>Chalcidoidea</taxon>
        <taxon>Agaonidae</taxon>
        <taxon>Agaoninae</taxon>
        <taxon>Ceratosolen</taxon>
    </lineage>
</organism>
<dbReference type="PROSITE" id="PS50088">
    <property type="entry name" value="ANK_REPEAT"/>
    <property type="match status" value="2"/>
</dbReference>
<dbReference type="Gene3D" id="1.25.40.20">
    <property type="entry name" value="Ankyrin repeat-containing domain"/>
    <property type="match status" value="2"/>
</dbReference>
<dbReference type="SMART" id="SM00248">
    <property type="entry name" value="ANK"/>
    <property type="match status" value="3"/>
</dbReference>
<accession>A0AAJ7DTG0</accession>
<evidence type="ECO:0000256" key="3">
    <source>
        <dbReference type="PROSITE-ProRule" id="PRU00023"/>
    </source>
</evidence>
<dbReference type="SUPFAM" id="SSF48403">
    <property type="entry name" value="Ankyrin repeat"/>
    <property type="match status" value="1"/>
</dbReference>
<dbReference type="Pfam" id="PF13857">
    <property type="entry name" value="Ank_5"/>
    <property type="match status" value="1"/>
</dbReference>
<evidence type="ECO:0000313" key="5">
    <source>
        <dbReference type="RefSeq" id="XP_011496124.1"/>
    </source>
</evidence>
<dbReference type="PANTHER" id="PTHR24198:SF165">
    <property type="entry name" value="ANKYRIN REPEAT-CONTAINING PROTEIN-RELATED"/>
    <property type="match status" value="1"/>
</dbReference>
<reference evidence="5" key="1">
    <citation type="submission" date="2025-08" db="UniProtKB">
        <authorList>
            <consortium name="RefSeq"/>
        </authorList>
    </citation>
    <scope>IDENTIFICATION</scope>
</reference>
<proteinExistence type="predicted"/>
<keyword evidence="2 3" id="KW-0040">ANK repeat</keyword>
<name>A0AAJ7DTG0_9HYME</name>
<dbReference type="Pfam" id="PF12796">
    <property type="entry name" value="Ank_2"/>
    <property type="match status" value="1"/>
</dbReference>
<dbReference type="InterPro" id="IPR036770">
    <property type="entry name" value="Ankyrin_rpt-contain_sf"/>
</dbReference>
<dbReference type="KEGG" id="csol:105360818"/>
<evidence type="ECO:0000313" key="4">
    <source>
        <dbReference type="Proteomes" id="UP000695007"/>
    </source>
</evidence>
<protein>
    <submittedName>
        <fullName evidence="5">Serine/threonine-protein phosphatase 6 regulatory ankyrin repeat subunit A-like</fullName>
    </submittedName>
</protein>
<dbReference type="PROSITE" id="PS50297">
    <property type="entry name" value="ANK_REP_REGION"/>
    <property type="match status" value="2"/>
</dbReference>
<gene>
    <name evidence="5" type="primary">LOC105360818</name>
</gene>
<feature type="repeat" description="ANK" evidence="3">
    <location>
        <begin position="30"/>
        <end position="62"/>
    </location>
</feature>
<feature type="repeat" description="ANK" evidence="3">
    <location>
        <begin position="263"/>
        <end position="295"/>
    </location>
</feature>
<dbReference type="GeneID" id="105360818"/>
<evidence type="ECO:0000256" key="1">
    <source>
        <dbReference type="ARBA" id="ARBA00022737"/>
    </source>
</evidence>
<keyword evidence="1" id="KW-0677">Repeat</keyword>
<dbReference type="PANTHER" id="PTHR24198">
    <property type="entry name" value="ANKYRIN REPEAT AND PROTEIN KINASE DOMAIN-CONTAINING PROTEIN"/>
    <property type="match status" value="1"/>
</dbReference>
<dbReference type="InterPro" id="IPR002110">
    <property type="entry name" value="Ankyrin_rpt"/>
</dbReference>
<keyword evidence="4" id="KW-1185">Reference proteome</keyword>
<sequence length="506" mass="58551">MDQEDHRIDPKAIPLLFSLSKIDINQKTKDGETMLHIAIKMSDIEVANVLLNAGANINIKDNEGNTPLSSALDSRSVEMVDLLLKYSPDFDLDIIRDKFYTSLLSFSIEDEIIVKSMVNHGFRVKKTDITNTTMLWISLLHGLEETTIDLVRYHKIFLINVKIWYRSFLLHKQPFTKKQAEMIRIIKQIMDLFIESEETDISVNHNFNLFNLLLSEHDMELMNINVISMGESFDNNEESDIVALTTDVLLACYDGEDPVCDDKGRTGLHYAAKVGNVAVIQALLDLHLDINAVDNNGKTPLNYIYDRINEFSDFDNNDEVFNNEKYCDVDFNCWFTLLDLKIGAVLLLKHASKLITANYYITKENLEIFQSLLIILSSDTVTAQYYLSIYIFIERCENEIKQMMNEKLVDISYYDFLTKNYNQITLYTKRRGVIEALSTSNDVLKKFKIYGPMLQYRFYKSYIRRGLVENAEIILFGIMKWLQLSLVVVREILSNLNNDELMLIVL</sequence>
<dbReference type="RefSeq" id="XP_011496124.1">
    <property type="nucleotide sequence ID" value="XM_011497822.1"/>
</dbReference>
<feature type="non-terminal residue" evidence="5">
    <location>
        <position position="506"/>
    </location>
</feature>
<evidence type="ECO:0000256" key="2">
    <source>
        <dbReference type="ARBA" id="ARBA00023043"/>
    </source>
</evidence>
<dbReference type="AlphaFoldDB" id="A0AAJ7DTG0"/>